<dbReference type="AlphaFoldDB" id="A0A1S6QK74"/>
<dbReference type="Proteomes" id="UP000030361">
    <property type="component" value="Chromosome"/>
</dbReference>
<sequence>MTSETPEVETTVEDTFASYTTSLQSGLDNGLQYVKLFDKLVKTTDFDELLSASEKLADFSLDTEFLSFPHQFSGEDVQTLFFSRVLELGGVSGQFQIKDTSRIQKLLGSFKEIDDEPFTFVSSPKAGAGYFFTATNDNQPLMYLNLKTKELLFNGRSLIDFFVVALEGKETAKVKGALTTLKKFGKILKEKAGFTVDFNVLDSFNGEFFEFAGGNVSEEIMDELFVKSAENDYILMADESGNATLDLDATTKLVISDQGTDEHHRYGAYIQDHGQTENWIFLLLDYEFLQKWYLRNEKQLEILSNQVVFG</sequence>
<gene>
    <name evidence="1" type="ORF">PL11_008700</name>
</gene>
<dbReference type="RefSeq" id="WP_035167266.1">
    <property type="nucleotide sequence ID" value="NZ_CP018906.1"/>
</dbReference>
<dbReference type="EMBL" id="CP018906">
    <property type="protein sequence ID" value="AQW21990.1"/>
    <property type="molecule type" value="Genomic_DNA"/>
</dbReference>
<evidence type="ECO:0000313" key="2">
    <source>
        <dbReference type="Proteomes" id="UP000030361"/>
    </source>
</evidence>
<protein>
    <submittedName>
        <fullName evidence="1">Uncharacterized protein</fullName>
    </submittedName>
</protein>
<reference evidence="1 2" key="1">
    <citation type="journal article" date="2015" name="Genome Announc.">
        <title>Genome Sequence of Lactobacillus curieae CCTCC M 2011381T, a Novel Producer of Gamma-aminobutyric Acid.</title>
        <authorList>
            <person name="Wang Y."/>
            <person name="Wang Y."/>
            <person name="Lang C."/>
            <person name="Wei D."/>
            <person name="Xu P."/>
            <person name="Xie J."/>
        </authorList>
    </citation>
    <scope>NUCLEOTIDE SEQUENCE [LARGE SCALE GENOMIC DNA]</scope>
    <source>
        <strain evidence="1 2">CCTCC M 2011381</strain>
    </source>
</reference>
<organism evidence="1 2">
    <name type="scientific">Lentilactobacillus curieae</name>
    <dbReference type="NCBI Taxonomy" id="1138822"/>
    <lineage>
        <taxon>Bacteria</taxon>
        <taxon>Bacillati</taxon>
        <taxon>Bacillota</taxon>
        <taxon>Bacilli</taxon>
        <taxon>Lactobacillales</taxon>
        <taxon>Lactobacillaceae</taxon>
        <taxon>Lentilactobacillus</taxon>
    </lineage>
</organism>
<dbReference type="eggNOG" id="ENOG5033W0S">
    <property type="taxonomic scope" value="Bacteria"/>
</dbReference>
<name>A0A1S6QK74_9LACO</name>
<evidence type="ECO:0000313" key="1">
    <source>
        <dbReference type="EMBL" id="AQW21990.1"/>
    </source>
</evidence>
<dbReference type="KEGG" id="lcu:PL11_008700"/>
<keyword evidence="2" id="KW-1185">Reference proteome</keyword>
<accession>A0A1S6QK74</accession>
<dbReference type="OrthoDB" id="2248799at2"/>
<proteinExistence type="predicted"/>